<feature type="transmembrane region" description="Helical" evidence="1">
    <location>
        <begin position="50"/>
        <end position="73"/>
    </location>
</feature>
<dbReference type="Proteomes" id="UP000076584">
    <property type="component" value="Unassembled WGS sequence"/>
</dbReference>
<reference evidence="2 3" key="1">
    <citation type="submission" date="2015-06" db="EMBL/GenBank/DDBJ databases">
        <title>Survival trade-offs in plant roots during colonization by closely related pathogenic and mutualistic fungi.</title>
        <authorList>
            <person name="Hacquard S."/>
            <person name="Kracher B."/>
            <person name="Hiruma K."/>
            <person name="Weinman A."/>
            <person name="Muench P."/>
            <person name="Garrido Oter R."/>
            <person name="Ver Loren van Themaat E."/>
            <person name="Dallerey J.-F."/>
            <person name="Damm U."/>
            <person name="Henrissat B."/>
            <person name="Lespinet O."/>
            <person name="Thon M."/>
            <person name="Kemen E."/>
            <person name="McHardy A.C."/>
            <person name="Schulze-Lefert P."/>
            <person name="O'Connell R.J."/>
        </authorList>
    </citation>
    <scope>NUCLEOTIDE SEQUENCE [LARGE SCALE GENOMIC DNA]</scope>
    <source>
        <strain evidence="2 3">MAFF 238704</strain>
    </source>
</reference>
<accession>A0A167BU79</accession>
<dbReference type="AlphaFoldDB" id="A0A167BU79"/>
<keyword evidence="1" id="KW-1133">Transmembrane helix</keyword>
<evidence type="ECO:0000256" key="1">
    <source>
        <dbReference type="SAM" id="Phobius"/>
    </source>
</evidence>
<organism evidence="2 3">
    <name type="scientific">Colletotrichum incanum</name>
    <name type="common">Soybean anthracnose fungus</name>
    <dbReference type="NCBI Taxonomy" id="1573173"/>
    <lineage>
        <taxon>Eukaryota</taxon>
        <taxon>Fungi</taxon>
        <taxon>Dikarya</taxon>
        <taxon>Ascomycota</taxon>
        <taxon>Pezizomycotina</taxon>
        <taxon>Sordariomycetes</taxon>
        <taxon>Hypocreomycetidae</taxon>
        <taxon>Glomerellales</taxon>
        <taxon>Glomerellaceae</taxon>
        <taxon>Colletotrichum</taxon>
        <taxon>Colletotrichum spaethianum species complex</taxon>
    </lineage>
</organism>
<evidence type="ECO:0000313" key="2">
    <source>
        <dbReference type="EMBL" id="KZL81747.1"/>
    </source>
</evidence>
<comment type="caution">
    <text evidence="2">The sequence shown here is derived from an EMBL/GenBank/DDBJ whole genome shotgun (WGS) entry which is preliminary data.</text>
</comment>
<keyword evidence="3" id="KW-1185">Reference proteome</keyword>
<name>A0A167BU79_COLIC</name>
<keyword evidence="1" id="KW-0472">Membrane</keyword>
<dbReference type="EMBL" id="LFIW01001595">
    <property type="protein sequence ID" value="KZL81747.1"/>
    <property type="molecule type" value="Genomic_DNA"/>
</dbReference>
<sequence length="94" mass="10369">MESSLSNLVVITKLGQPTGVTNDVTKRGGLNSSLQSLLALLKSIYVVKTFLLTTLMIPFSSASFAFITSIYSLRCRGVKPLWLTTLRLYRVKAE</sequence>
<keyword evidence="1" id="KW-0812">Transmembrane</keyword>
<gene>
    <name evidence="2" type="ORF">CI238_10822</name>
</gene>
<evidence type="ECO:0000313" key="3">
    <source>
        <dbReference type="Proteomes" id="UP000076584"/>
    </source>
</evidence>
<proteinExistence type="predicted"/>
<protein>
    <submittedName>
        <fullName evidence="2">Uncharacterized protein</fullName>
    </submittedName>
</protein>